<evidence type="ECO:0000259" key="7">
    <source>
        <dbReference type="Pfam" id="PF04316"/>
    </source>
</evidence>
<evidence type="ECO:0000256" key="1">
    <source>
        <dbReference type="ARBA" id="ARBA00005322"/>
    </source>
</evidence>
<organism evidence="8">
    <name type="scientific">hydrothermal vent metagenome</name>
    <dbReference type="NCBI Taxonomy" id="652676"/>
    <lineage>
        <taxon>unclassified sequences</taxon>
        <taxon>metagenomes</taxon>
        <taxon>ecological metagenomes</taxon>
    </lineage>
</organism>
<dbReference type="AlphaFoldDB" id="A0A3B0VLM7"/>
<comment type="similarity">
    <text evidence="1">Belongs to the FlgM family.</text>
</comment>
<sequence>MKIGDFIPQIKTDNKISKVRGAKGAESSSATSLVGDRVEISAGSLDVQKMKGIIQNTPDLRMDKVQALKEQIERGDYEVDPYRVADKMLMNLLSESEFIK</sequence>
<gene>
    <name evidence="8" type="ORF">MNBD_DELTA03-557</name>
</gene>
<dbReference type="InterPro" id="IPR007412">
    <property type="entry name" value="FlgM"/>
</dbReference>
<dbReference type="InterPro" id="IPR031316">
    <property type="entry name" value="FlgM_C"/>
</dbReference>
<keyword evidence="4" id="KW-1005">Bacterial flagellum biogenesis</keyword>
<accession>A0A3B0VLM7</accession>
<evidence type="ECO:0000256" key="2">
    <source>
        <dbReference type="ARBA" id="ARBA00017823"/>
    </source>
</evidence>
<protein>
    <recommendedName>
        <fullName evidence="2">Negative regulator of flagellin synthesis</fullName>
    </recommendedName>
</protein>
<dbReference type="EMBL" id="UOEX01000222">
    <property type="protein sequence ID" value="VAW37719.1"/>
    <property type="molecule type" value="Genomic_DNA"/>
</dbReference>
<evidence type="ECO:0000256" key="5">
    <source>
        <dbReference type="ARBA" id="ARBA00023015"/>
    </source>
</evidence>
<keyword evidence="6" id="KW-0804">Transcription</keyword>
<name>A0A3B0VLM7_9ZZZZ</name>
<evidence type="ECO:0000313" key="8">
    <source>
        <dbReference type="EMBL" id="VAW37719.1"/>
    </source>
</evidence>
<proteinExistence type="inferred from homology"/>
<dbReference type="InterPro" id="IPR035890">
    <property type="entry name" value="Anti-sigma-28_factor_FlgM_sf"/>
</dbReference>
<feature type="domain" description="Anti-sigma-28 factor FlgM C-terminal" evidence="7">
    <location>
        <begin position="36"/>
        <end position="89"/>
    </location>
</feature>
<keyword evidence="3" id="KW-0678">Repressor</keyword>
<evidence type="ECO:0000256" key="4">
    <source>
        <dbReference type="ARBA" id="ARBA00022795"/>
    </source>
</evidence>
<dbReference type="GO" id="GO:0044781">
    <property type="term" value="P:bacterial-type flagellum organization"/>
    <property type="evidence" value="ECO:0007669"/>
    <property type="project" value="UniProtKB-KW"/>
</dbReference>
<evidence type="ECO:0000256" key="6">
    <source>
        <dbReference type="ARBA" id="ARBA00023163"/>
    </source>
</evidence>
<dbReference type="Pfam" id="PF04316">
    <property type="entry name" value="FlgM"/>
    <property type="match status" value="1"/>
</dbReference>
<evidence type="ECO:0000256" key="3">
    <source>
        <dbReference type="ARBA" id="ARBA00022491"/>
    </source>
</evidence>
<dbReference type="SUPFAM" id="SSF101498">
    <property type="entry name" value="Anti-sigma factor FlgM"/>
    <property type="match status" value="1"/>
</dbReference>
<keyword evidence="5" id="KW-0805">Transcription regulation</keyword>
<dbReference type="NCBIfam" id="TIGR03824">
    <property type="entry name" value="FlgM_jcvi"/>
    <property type="match status" value="1"/>
</dbReference>
<reference evidence="8" key="1">
    <citation type="submission" date="2018-06" db="EMBL/GenBank/DDBJ databases">
        <authorList>
            <person name="Zhirakovskaya E."/>
        </authorList>
    </citation>
    <scope>NUCLEOTIDE SEQUENCE</scope>
</reference>
<dbReference type="GO" id="GO:0045892">
    <property type="term" value="P:negative regulation of DNA-templated transcription"/>
    <property type="evidence" value="ECO:0007669"/>
    <property type="project" value="InterPro"/>
</dbReference>